<organism evidence="2 3">
    <name type="scientific">Pricia antarctica</name>
    <dbReference type="NCBI Taxonomy" id="641691"/>
    <lineage>
        <taxon>Bacteria</taxon>
        <taxon>Pseudomonadati</taxon>
        <taxon>Bacteroidota</taxon>
        <taxon>Flavobacteriia</taxon>
        <taxon>Flavobacteriales</taxon>
        <taxon>Flavobacteriaceae</taxon>
        <taxon>Pricia</taxon>
    </lineage>
</organism>
<proteinExistence type="predicted"/>
<evidence type="ECO:0000313" key="2">
    <source>
        <dbReference type="EMBL" id="SDE35900.1"/>
    </source>
</evidence>
<keyword evidence="3" id="KW-1185">Reference proteome</keyword>
<evidence type="ECO:0008006" key="4">
    <source>
        <dbReference type="Google" id="ProtNLM"/>
    </source>
</evidence>
<dbReference type="RefSeq" id="WP_091868175.1">
    <property type="nucleotide sequence ID" value="NZ_FNAO01000004.1"/>
</dbReference>
<evidence type="ECO:0000256" key="1">
    <source>
        <dbReference type="SAM" id="SignalP"/>
    </source>
</evidence>
<gene>
    <name evidence="2" type="ORF">SAMN05421636_104470</name>
</gene>
<dbReference type="OrthoDB" id="952191at2"/>
<sequence>MKKIAILIMGILMITAFSQGAIAQRSVRKKVVTTKKVVRVPRAKVIYKRPTTKVVSVRTLPSNRTVINHKGLSYTYVNNKFFRYYGGHYLPVAPAVGLRIGTLPIGYSRIVVGARNYFYYDGIYYRAADDDYEVVRPEIGAIIYELPEDYEKVEVDGAILYESDNVLYEKIHVDGTRAYEVVGIVE</sequence>
<reference evidence="2 3" key="1">
    <citation type="submission" date="2016-10" db="EMBL/GenBank/DDBJ databases">
        <authorList>
            <person name="de Groot N.N."/>
        </authorList>
    </citation>
    <scope>NUCLEOTIDE SEQUENCE [LARGE SCALE GENOMIC DNA]</scope>
    <source>
        <strain evidence="2 3">DSM 23421</strain>
    </source>
</reference>
<keyword evidence="1" id="KW-0732">Signal</keyword>
<dbReference type="AlphaFoldDB" id="A0A1G7CB03"/>
<protein>
    <recommendedName>
        <fullName evidence="4">Orphan protein</fullName>
    </recommendedName>
</protein>
<feature type="chain" id="PRO_5011792513" description="Orphan protein" evidence="1">
    <location>
        <begin position="24"/>
        <end position="186"/>
    </location>
</feature>
<dbReference type="Pfam" id="PF20125">
    <property type="entry name" value="DUF6515"/>
    <property type="match status" value="1"/>
</dbReference>
<dbReference type="InterPro" id="IPR045398">
    <property type="entry name" value="DUF6515"/>
</dbReference>
<dbReference type="STRING" id="641691.SAMN05421636_104470"/>
<name>A0A1G7CB03_9FLAO</name>
<dbReference type="EMBL" id="FNAO01000004">
    <property type="protein sequence ID" value="SDE35900.1"/>
    <property type="molecule type" value="Genomic_DNA"/>
</dbReference>
<evidence type="ECO:0000313" key="3">
    <source>
        <dbReference type="Proteomes" id="UP000199109"/>
    </source>
</evidence>
<dbReference type="Proteomes" id="UP000199109">
    <property type="component" value="Unassembled WGS sequence"/>
</dbReference>
<accession>A0A1G7CB03</accession>
<feature type="signal peptide" evidence="1">
    <location>
        <begin position="1"/>
        <end position="23"/>
    </location>
</feature>